<dbReference type="Proteomes" id="UP000273786">
    <property type="component" value="Unassembled WGS sequence"/>
</dbReference>
<feature type="compositionally biased region" description="Low complexity" evidence="1">
    <location>
        <begin position="78"/>
        <end position="87"/>
    </location>
</feature>
<reference evidence="3 4" key="1">
    <citation type="submission" date="2018-11" db="EMBL/GenBank/DDBJ databases">
        <title>the genome of Mesorhizobium tamadayense DSM 28320.</title>
        <authorList>
            <person name="Gao J."/>
        </authorList>
    </citation>
    <scope>NUCLEOTIDE SEQUENCE [LARGE SCALE GENOMIC DNA]</scope>
    <source>
        <strain evidence="3 4">DSM 28320</strain>
    </source>
</reference>
<feature type="region of interest" description="Disordered" evidence="1">
    <location>
        <begin position="675"/>
        <end position="752"/>
    </location>
</feature>
<keyword evidence="4" id="KW-1185">Reference proteome</keyword>
<evidence type="ECO:0000313" key="3">
    <source>
        <dbReference type="EMBL" id="RRH99684.1"/>
    </source>
</evidence>
<dbReference type="Pfam" id="PF03432">
    <property type="entry name" value="Relaxase"/>
    <property type="match status" value="1"/>
</dbReference>
<evidence type="ECO:0000313" key="4">
    <source>
        <dbReference type="Proteomes" id="UP000273786"/>
    </source>
</evidence>
<organism evidence="3 4">
    <name type="scientific">Mesorhizobium tamadayense</name>
    <dbReference type="NCBI Taxonomy" id="425306"/>
    <lineage>
        <taxon>Bacteria</taxon>
        <taxon>Pseudomonadati</taxon>
        <taxon>Pseudomonadota</taxon>
        <taxon>Alphaproteobacteria</taxon>
        <taxon>Hyphomicrobiales</taxon>
        <taxon>Phyllobacteriaceae</taxon>
        <taxon>Mesorhizobium</taxon>
    </lineage>
</organism>
<dbReference type="EMBL" id="RQXT01000021">
    <property type="protein sequence ID" value="RRH99684.1"/>
    <property type="molecule type" value="Genomic_DNA"/>
</dbReference>
<evidence type="ECO:0000259" key="2">
    <source>
        <dbReference type="Pfam" id="PF03432"/>
    </source>
</evidence>
<feature type="compositionally biased region" description="Basic and acidic residues" evidence="1">
    <location>
        <begin position="688"/>
        <end position="706"/>
    </location>
</feature>
<evidence type="ECO:0000256" key="1">
    <source>
        <dbReference type="SAM" id="MobiDB-lite"/>
    </source>
</evidence>
<protein>
    <recommendedName>
        <fullName evidence="2">MobA/VirD2-like nuclease domain-containing protein</fullName>
    </recommendedName>
</protein>
<accession>A0A3P3FM67</accession>
<dbReference type="OrthoDB" id="7199783at2"/>
<proteinExistence type="predicted"/>
<comment type="caution">
    <text evidence="3">The sequence shown here is derived from an EMBL/GenBank/DDBJ whole genome shotgun (WGS) entry which is preliminary data.</text>
</comment>
<gene>
    <name evidence="3" type="ORF">EH240_17915</name>
</gene>
<feature type="region of interest" description="Disordered" evidence="1">
    <location>
        <begin position="580"/>
        <end position="607"/>
    </location>
</feature>
<feature type="region of interest" description="Disordered" evidence="1">
    <location>
        <begin position="22"/>
        <end position="111"/>
    </location>
</feature>
<dbReference type="AlphaFoldDB" id="A0A3P3FM67"/>
<dbReference type="InterPro" id="IPR005094">
    <property type="entry name" value="Endonuclease_MobA/VirD2"/>
</dbReference>
<name>A0A3P3FM67_9HYPH</name>
<sequence length="752" mass="81546">MSGRLAGYATEIERYLRMPGAGNIEDLEEDKPLQAAGRETADRQAMNTRASGVTPDRSSPPHAGGQWSSAKHSGAGPGVAAAPVSSAGRGGAATTIPLSARPQGASGSLRSSSDAKGAIAIFHLALGAFVKQEEEEWRRRGGGGGRSGALPSTRHFARPTRQARAVAARAAYAAGAQPAVFKLLSSAANGKQAGALLAYIGTRANEQGEKRDIEIFTDSGQRLANAQDRRGFLHQFTETFRAQLENTNFIEVRFELAGDVTDEAIGEALNTAFGSKPFVYARTGDSVDVYGHTDQRAGPLAKILAAGRANSRGKALDNIEAGLREAMGKAGIRAAAEVTAAVGNERKAQYFLQKFIRSHQHVCHANGQAVSSKQPTKAAAAIFEEWRPQLSGRERRNAYHLLFSARAGTDAQAIMAAARAVLEERAPGHKFVLAHHAETKHVHIHAMVQARSADGERLTFYKADLHAWREAYAEKAREHGIAMVATRRYDHAMSRPYTKEHAGAYKRAQHDPRYQVSDKTVARVEDKRQRRMDSGLLVANGGAIAGVWQQTAAVMRSAGITGKALTAAEAIGKNVLPIHTRRGGEKPAAGVSKDGGGPGRTSSFLSHPGMKELTRLIGATEMAQTPLEMRQKMARVNQALDQMRDTLPNAEQPRFEQYRDGVNDKMHDRLARLQFEQQKGAGGAGEATPEREARGRDLPARDDTRQPETSGPQAEKARRRVQQQRDSAKQKGRQAEEQDRKTQRSQDDEYER</sequence>
<feature type="domain" description="MobA/VirD2-like nuclease" evidence="2">
    <location>
        <begin position="375"/>
        <end position="481"/>
    </location>
</feature>
<feature type="compositionally biased region" description="Basic and acidic residues" evidence="1">
    <location>
        <begin position="726"/>
        <end position="752"/>
    </location>
</feature>